<dbReference type="GeneID" id="20340946"/>
<protein>
    <submittedName>
        <fullName evidence="1 2">Uncharacterized protein</fullName>
    </submittedName>
</protein>
<dbReference type="HOGENOM" id="CLU_2038212_0_0_1"/>
<dbReference type="EnsemblFungi" id="EJT80490">
    <property type="protein sequence ID" value="EJT80490"/>
    <property type="gene ID" value="GGTG_00488"/>
</dbReference>
<organism evidence="1">
    <name type="scientific">Gaeumannomyces tritici (strain R3-111a-1)</name>
    <name type="common">Wheat and barley take-all root rot fungus</name>
    <name type="synonym">Gaeumannomyces graminis var. tritici</name>
    <dbReference type="NCBI Taxonomy" id="644352"/>
    <lineage>
        <taxon>Eukaryota</taxon>
        <taxon>Fungi</taxon>
        <taxon>Dikarya</taxon>
        <taxon>Ascomycota</taxon>
        <taxon>Pezizomycotina</taxon>
        <taxon>Sordariomycetes</taxon>
        <taxon>Sordariomycetidae</taxon>
        <taxon>Magnaporthales</taxon>
        <taxon>Magnaporthaceae</taxon>
        <taxon>Gaeumannomyces</taxon>
    </lineage>
</organism>
<evidence type="ECO:0000313" key="2">
    <source>
        <dbReference type="EnsemblFungi" id="EJT80490"/>
    </source>
</evidence>
<dbReference type="VEuPathDB" id="FungiDB:GGTG_00488"/>
<sequence>MRHTPSDIASVDMPRHGAAMTCCCQLSPGLQQPSHLPSSKLRLGYGARIYAPRTNGTQAGRWCRPCRGPAVRLLASESALSGPQSSLSKRPAGRGVDGNCCIPRTTSMLWLQKPGGRGVDG</sequence>
<name>J3NGV0_GAET3</name>
<dbReference type="RefSeq" id="XP_009216499.1">
    <property type="nucleotide sequence ID" value="XM_009218235.1"/>
</dbReference>
<keyword evidence="3" id="KW-1185">Reference proteome</keyword>
<reference evidence="3" key="1">
    <citation type="submission" date="2010-07" db="EMBL/GenBank/DDBJ databases">
        <title>The genome sequence of Gaeumannomyces graminis var. tritici strain R3-111a-1.</title>
        <authorList>
            <consortium name="The Broad Institute Genome Sequencing Platform"/>
            <person name="Ma L.-J."/>
            <person name="Dead R."/>
            <person name="Young S."/>
            <person name="Zeng Q."/>
            <person name="Koehrsen M."/>
            <person name="Alvarado L."/>
            <person name="Berlin A."/>
            <person name="Chapman S.B."/>
            <person name="Chen Z."/>
            <person name="Freedman E."/>
            <person name="Gellesch M."/>
            <person name="Goldberg J."/>
            <person name="Griggs A."/>
            <person name="Gujja S."/>
            <person name="Heilman E.R."/>
            <person name="Heiman D."/>
            <person name="Hepburn T."/>
            <person name="Howarth C."/>
            <person name="Jen D."/>
            <person name="Larson L."/>
            <person name="Mehta T."/>
            <person name="Neiman D."/>
            <person name="Pearson M."/>
            <person name="Roberts A."/>
            <person name="Saif S."/>
            <person name="Shea T."/>
            <person name="Shenoy N."/>
            <person name="Sisk P."/>
            <person name="Stolte C."/>
            <person name="Sykes S."/>
            <person name="Walk T."/>
            <person name="White J."/>
            <person name="Yandava C."/>
            <person name="Haas B."/>
            <person name="Nusbaum C."/>
            <person name="Birren B."/>
        </authorList>
    </citation>
    <scope>NUCLEOTIDE SEQUENCE [LARGE SCALE GENOMIC DNA]</scope>
    <source>
        <strain evidence="3">R3-111a-1</strain>
    </source>
</reference>
<accession>J3NGV0</accession>
<dbReference type="EMBL" id="GL385395">
    <property type="protein sequence ID" value="EJT80490.1"/>
    <property type="molecule type" value="Genomic_DNA"/>
</dbReference>
<reference evidence="1" key="2">
    <citation type="submission" date="2010-07" db="EMBL/GenBank/DDBJ databases">
        <authorList>
            <consortium name="The Broad Institute Genome Sequencing Platform"/>
            <consortium name="Broad Institute Genome Sequencing Center for Infectious Disease"/>
            <person name="Ma L.-J."/>
            <person name="Dead R."/>
            <person name="Young S."/>
            <person name="Zeng Q."/>
            <person name="Koehrsen M."/>
            <person name="Alvarado L."/>
            <person name="Berlin A."/>
            <person name="Chapman S.B."/>
            <person name="Chen Z."/>
            <person name="Freedman E."/>
            <person name="Gellesch M."/>
            <person name="Goldberg J."/>
            <person name="Griggs A."/>
            <person name="Gujja S."/>
            <person name="Heilman E.R."/>
            <person name="Heiman D."/>
            <person name="Hepburn T."/>
            <person name="Howarth C."/>
            <person name="Jen D."/>
            <person name="Larson L."/>
            <person name="Mehta T."/>
            <person name="Neiman D."/>
            <person name="Pearson M."/>
            <person name="Roberts A."/>
            <person name="Saif S."/>
            <person name="Shea T."/>
            <person name="Shenoy N."/>
            <person name="Sisk P."/>
            <person name="Stolte C."/>
            <person name="Sykes S."/>
            <person name="Walk T."/>
            <person name="White J."/>
            <person name="Yandava C."/>
            <person name="Haas B."/>
            <person name="Nusbaum C."/>
            <person name="Birren B."/>
        </authorList>
    </citation>
    <scope>NUCLEOTIDE SEQUENCE</scope>
    <source>
        <strain evidence="1">R3-111a-1</strain>
    </source>
</reference>
<reference evidence="1" key="3">
    <citation type="submission" date="2010-09" db="EMBL/GenBank/DDBJ databases">
        <title>Annotation of Gaeumannomyces graminis var. tritici R3-111a-1.</title>
        <authorList>
            <consortium name="The Broad Institute Genome Sequencing Platform"/>
            <person name="Ma L.-J."/>
            <person name="Dead R."/>
            <person name="Young S.K."/>
            <person name="Zeng Q."/>
            <person name="Gargeya S."/>
            <person name="Fitzgerald M."/>
            <person name="Haas B."/>
            <person name="Abouelleil A."/>
            <person name="Alvarado L."/>
            <person name="Arachchi H.M."/>
            <person name="Berlin A."/>
            <person name="Brown A."/>
            <person name="Chapman S.B."/>
            <person name="Chen Z."/>
            <person name="Dunbar C."/>
            <person name="Freedman E."/>
            <person name="Gearin G."/>
            <person name="Gellesch M."/>
            <person name="Goldberg J."/>
            <person name="Griggs A."/>
            <person name="Gujja S."/>
            <person name="Heiman D."/>
            <person name="Howarth C."/>
            <person name="Larson L."/>
            <person name="Lui A."/>
            <person name="MacDonald P.J.P."/>
            <person name="Mehta T."/>
            <person name="Montmayeur A."/>
            <person name="Murphy C."/>
            <person name="Neiman D."/>
            <person name="Pearson M."/>
            <person name="Priest M."/>
            <person name="Roberts A."/>
            <person name="Saif S."/>
            <person name="Shea T."/>
            <person name="Shenoy N."/>
            <person name="Sisk P."/>
            <person name="Stolte C."/>
            <person name="Sykes S."/>
            <person name="Yandava C."/>
            <person name="Wortman J."/>
            <person name="Nusbaum C."/>
            <person name="Birren B."/>
        </authorList>
    </citation>
    <scope>NUCLEOTIDE SEQUENCE</scope>
    <source>
        <strain evidence="1">R3-111a-1</strain>
    </source>
</reference>
<reference evidence="2" key="5">
    <citation type="submission" date="2018-04" db="UniProtKB">
        <authorList>
            <consortium name="EnsemblFungi"/>
        </authorList>
    </citation>
    <scope>IDENTIFICATION</scope>
    <source>
        <strain evidence="2">R3-111a-1</strain>
    </source>
</reference>
<reference evidence="2" key="4">
    <citation type="journal article" date="2015" name="G3 (Bethesda)">
        <title>Genome sequences of three phytopathogenic species of the Magnaporthaceae family of fungi.</title>
        <authorList>
            <person name="Okagaki L.H."/>
            <person name="Nunes C.C."/>
            <person name="Sailsbery J."/>
            <person name="Clay B."/>
            <person name="Brown D."/>
            <person name="John T."/>
            <person name="Oh Y."/>
            <person name="Young N."/>
            <person name="Fitzgerald M."/>
            <person name="Haas B.J."/>
            <person name="Zeng Q."/>
            <person name="Young S."/>
            <person name="Adiconis X."/>
            <person name="Fan L."/>
            <person name="Levin J.Z."/>
            <person name="Mitchell T.K."/>
            <person name="Okubara P.A."/>
            <person name="Farman M.L."/>
            <person name="Kohn L.M."/>
            <person name="Birren B."/>
            <person name="Ma L.-J."/>
            <person name="Dean R.A."/>
        </authorList>
    </citation>
    <scope>NUCLEOTIDE SEQUENCE</scope>
    <source>
        <strain evidence="2">R3-111a-1</strain>
    </source>
</reference>
<evidence type="ECO:0000313" key="3">
    <source>
        <dbReference type="Proteomes" id="UP000006039"/>
    </source>
</evidence>
<evidence type="ECO:0000313" key="1">
    <source>
        <dbReference type="EMBL" id="EJT80490.1"/>
    </source>
</evidence>
<dbReference type="AlphaFoldDB" id="J3NGV0"/>
<dbReference type="Proteomes" id="UP000006039">
    <property type="component" value="Unassembled WGS sequence"/>
</dbReference>
<proteinExistence type="predicted"/>
<gene>
    <name evidence="2" type="primary">20340946</name>
    <name evidence="1" type="ORF">GGTG_00488</name>
</gene>